<dbReference type="AlphaFoldDB" id="A0A9D0YP36"/>
<sequence>MAKKKIISPTVEKRLKGQLPPNQKFIKAPIVYDIVSDIPDWDMENYRFRVWGEVENPLELTYGELLNSFEPVELIADFHCVTKWSVPEIPWEGIQTKEIMQRVKPTKEAKWVTVHCLEGYTTVFPLEYLFKEDTILAYKMYGRAIPKRHGYPLRLVVPLLYAWKSAKYVWGLEITGEPKGGFWEERGYHLVGDPWKEERFG</sequence>
<feature type="domain" description="Oxidoreductase molybdopterin-binding" evidence="1">
    <location>
        <begin position="37"/>
        <end position="183"/>
    </location>
</feature>
<dbReference type="SUPFAM" id="SSF56524">
    <property type="entry name" value="Oxidoreductase molybdopterin-binding domain"/>
    <property type="match status" value="1"/>
</dbReference>
<evidence type="ECO:0000313" key="3">
    <source>
        <dbReference type="Proteomes" id="UP000606463"/>
    </source>
</evidence>
<evidence type="ECO:0000259" key="1">
    <source>
        <dbReference type="Pfam" id="PF00174"/>
    </source>
</evidence>
<dbReference type="InterPro" id="IPR036374">
    <property type="entry name" value="OxRdtase_Mopterin-bd_sf"/>
</dbReference>
<protein>
    <submittedName>
        <fullName evidence="2">Sulfite oxidase-like oxidoreductase</fullName>
    </submittedName>
</protein>
<name>A0A9D0YP36_AQUAO</name>
<dbReference type="PANTHER" id="PTHR43032">
    <property type="entry name" value="PROTEIN-METHIONINE-SULFOXIDE REDUCTASE"/>
    <property type="match status" value="1"/>
</dbReference>
<dbReference type="InterPro" id="IPR000572">
    <property type="entry name" value="OxRdtase_Mopterin-bd_dom"/>
</dbReference>
<proteinExistence type="predicted"/>
<comment type="caution">
    <text evidence="2">The sequence shown here is derived from an EMBL/GenBank/DDBJ whole genome shotgun (WGS) entry which is preliminary data.</text>
</comment>
<dbReference type="EMBL" id="DQVE01000032">
    <property type="protein sequence ID" value="HIP98346.1"/>
    <property type="molecule type" value="Genomic_DNA"/>
</dbReference>
<accession>A0A9D0YP36</accession>
<dbReference type="Pfam" id="PF00174">
    <property type="entry name" value="Oxidored_molyb"/>
    <property type="match status" value="1"/>
</dbReference>
<evidence type="ECO:0000313" key="2">
    <source>
        <dbReference type="EMBL" id="HIP98346.1"/>
    </source>
</evidence>
<dbReference type="Proteomes" id="UP000606463">
    <property type="component" value="Unassembled WGS sequence"/>
</dbReference>
<dbReference type="Gene3D" id="3.90.420.10">
    <property type="entry name" value="Oxidoreductase, molybdopterin-binding domain"/>
    <property type="match status" value="1"/>
</dbReference>
<reference evidence="2" key="1">
    <citation type="journal article" date="2020" name="ISME J.">
        <title>Gammaproteobacteria mediating utilization of methyl-, sulfur- and petroleum organic compounds in deep ocean hydrothermal plumes.</title>
        <authorList>
            <person name="Zhou Z."/>
            <person name="Liu Y."/>
            <person name="Pan J."/>
            <person name="Cron B.R."/>
            <person name="Toner B.M."/>
            <person name="Anantharaman K."/>
            <person name="Breier J.A."/>
            <person name="Dick G.J."/>
            <person name="Li M."/>
        </authorList>
    </citation>
    <scope>NUCLEOTIDE SEQUENCE</scope>
    <source>
        <strain evidence="2">SZUA-1501</strain>
    </source>
</reference>
<gene>
    <name evidence="2" type="ORF">EYH37_03135</name>
</gene>
<dbReference type="PANTHER" id="PTHR43032:SF4">
    <property type="entry name" value="OXIDOREDUCTASE MOLYBDOPTERIN-BINDING DOMAIN-CONTAINING PROTEIN"/>
    <property type="match status" value="1"/>
</dbReference>
<organism evidence="2 3">
    <name type="scientific">Aquifex aeolicus</name>
    <dbReference type="NCBI Taxonomy" id="63363"/>
    <lineage>
        <taxon>Bacteria</taxon>
        <taxon>Pseudomonadati</taxon>
        <taxon>Aquificota</taxon>
        <taxon>Aquificia</taxon>
        <taxon>Aquificales</taxon>
        <taxon>Aquificaceae</taxon>
        <taxon>Aquifex</taxon>
    </lineage>
</organism>